<feature type="transmembrane region" description="Helical" evidence="1">
    <location>
        <begin position="51"/>
        <end position="70"/>
    </location>
</feature>
<comment type="caution">
    <text evidence="2">The sequence shown here is derived from an EMBL/GenBank/DDBJ whole genome shotgun (WGS) entry which is preliminary data.</text>
</comment>
<reference evidence="2 3" key="1">
    <citation type="submission" date="2024-09" db="EMBL/GenBank/DDBJ databases">
        <title>Floridaenema gen nov. (Aerosakkonemataceae, Aerosakkonematales ord. nov., Cyanobacteria) from benthic tropical and subtropical fresh waters, with the description of four new species.</title>
        <authorList>
            <person name="Moretto J.A."/>
            <person name="Berthold D.E."/>
            <person name="Lefler F.W."/>
            <person name="Huang I.-S."/>
            <person name="Laughinghouse H. IV."/>
        </authorList>
    </citation>
    <scope>NUCLEOTIDE SEQUENCE [LARGE SCALE GENOMIC DNA]</scope>
    <source>
        <strain evidence="2 3">BLCC-F154</strain>
    </source>
</reference>
<feature type="transmembrane region" description="Helical" evidence="1">
    <location>
        <begin position="91"/>
        <end position="111"/>
    </location>
</feature>
<name>A0ABV4YJR9_9CYAN</name>
<feature type="transmembrane region" description="Helical" evidence="1">
    <location>
        <begin position="123"/>
        <end position="143"/>
    </location>
</feature>
<proteinExistence type="predicted"/>
<keyword evidence="1" id="KW-1133">Transmembrane helix</keyword>
<dbReference type="EMBL" id="JBHFNS010000088">
    <property type="protein sequence ID" value="MFB2938444.1"/>
    <property type="molecule type" value="Genomic_DNA"/>
</dbReference>
<dbReference type="Proteomes" id="UP001576776">
    <property type="component" value="Unassembled WGS sequence"/>
</dbReference>
<organism evidence="2 3">
    <name type="scientific">Floridaenema fluviatile BLCC-F154</name>
    <dbReference type="NCBI Taxonomy" id="3153640"/>
    <lineage>
        <taxon>Bacteria</taxon>
        <taxon>Bacillati</taxon>
        <taxon>Cyanobacteriota</taxon>
        <taxon>Cyanophyceae</taxon>
        <taxon>Oscillatoriophycideae</taxon>
        <taxon>Aerosakkonematales</taxon>
        <taxon>Aerosakkonemataceae</taxon>
        <taxon>Floridanema</taxon>
        <taxon>Floridanema fluviatile</taxon>
    </lineage>
</organism>
<keyword evidence="1" id="KW-0472">Membrane</keyword>
<keyword evidence="1" id="KW-0812">Transmembrane</keyword>
<evidence type="ECO:0000313" key="2">
    <source>
        <dbReference type="EMBL" id="MFB2938444.1"/>
    </source>
</evidence>
<protein>
    <submittedName>
        <fullName evidence="2">Uncharacterized protein</fullName>
    </submittedName>
</protein>
<accession>A0ABV4YJR9</accession>
<dbReference type="RefSeq" id="WP_413259928.1">
    <property type="nucleotide sequence ID" value="NZ_JBHFNS010000088.1"/>
</dbReference>
<evidence type="ECO:0000256" key="1">
    <source>
        <dbReference type="SAM" id="Phobius"/>
    </source>
</evidence>
<keyword evidence="3" id="KW-1185">Reference proteome</keyword>
<gene>
    <name evidence="2" type="ORF">ACE1B6_24620</name>
</gene>
<evidence type="ECO:0000313" key="3">
    <source>
        <dbReference type="Proteomes" id="UP001576776"/>
    </source>
</evidence>
<sequence length="171" mass="19482">MDFQVDSEEVWRSGNLLVMRKDAQLPDRCIKTNRPANGKRFRANLYWHHPAVYLLVLINLLVYVVVALIVRKNAIVYVGVTEEVLQKRNRTILGAWIVGIIGVFLLFAPGFTQLETLSNQLQILGFILILGGLFWGIMGANIVSPAKIDDDYIWLRGVCREYLASLPLWKN</sequence>